<dbReference type="EC" id="4.4.1.13" evidence="2"/>
<dbReference type="InterPro" id="IPR015424">
    <property type="entry name" value="PyrdxlP-dep_Trfase"/>
</dbReference>
<dbReference type="Proteomes" id="UP000789833">
    <property type="component" value="Unassembled WGS sequence"/>
</dbReference>
<evidence type="ECO:0000256" key="3">
    <source>
        <dbReference type="ARBA" id="ARBA00022898"/>
    </source>
</evidence>
<keyword evidence="3" id="KW-0663">Pyridoxal phosphate</keyword>
<reference evidence="7 8" key="1">
    <citation type="submission" date="2021-10" db="EMBL/GenBank/DDBJ databases">
        <authorList>
            <person name="Criscuolo A."/>
        </authorList>
    </citation>
    <scope>NUCLEOTIDE SEQUENCE [LARGE SCALE GENOMIC DNA]</scope>
    <source>
        <strain evidence="8">CIP 111883</strain>
    </source>
</reference>
<evidence type="ECO:0000313" key="7">
    <source>
        <dbReference type="EMBL" id="CAG9620995.1"/>
    </source>
</evidence>
<keyword evidence="8" id="KW-1185">Reference proteome</keyword>
<evidence type="ECO:0000256" key="4">
    <source>
        <dbReference type="ARBA" id="ARBA00023239"/>
    </source>
</evidence>
<dbReference type="InterPro" id="IPR004839">
    <property type="entry name" value="Aminotransferase_I/II_large"/>
</dbReference>
<dbReference type="InterPro" id="IPR015421">
    <property type="entry name" value="PyrdxlP-dep_Trfase_major"/>
</dbReference>
<dbReference type="InterPro" id="IPR027619">
    <property type="entry name" value="C-S_lyase_PatB-like"/>
</dbReference>
<dbReference type="GO" id="GO:0047804">
    <property type="term" value="F:cysteine-S-conjugate beta-lyase activity"/>
    <property type="evidence" value="ECO:0007669"/>
    <property type="project" value="UniProtKB-EC"/>
</dbReference>
<evidence type="ECO:0000259" key="6">
    <source>
        <dbReference type="Pfam" id="PF00155"/>
    </source>
</evidence>
<dbReference type="InterPro" id="IPR015422">
    <property type="entry name" value="PyrdxlP-dep_Trfase_small"/>
</dbReference>
<evidence type="ECO:0000256" key="2">
    <source>
        <dbReference type="ARBA" id="ARBA00012224"/>
    </source>
</evidence>
<dbReference type="EMBL" id="CAKJTJ010000007">
    <property type="protein sequence ID" value="CAG9620995.1"/>
    <property type="molecule type" value="Genomic_DNA"/>
</dbReference>
<comment type="cofactor">
    <cofactor evidence="1">
        <name>pyridoxal 5'-phosphate</name>
        <dbReference type="ChEBI" id="CHEBI:597326"/>
    </cofactor>
</comment>
<dbReference type="NCBIfam" id="TIGR04350">
    <property type="entry name" value="C_S_lyase_PatB"/>
    <property type="match status" value="1"/>
</dbReference>
<organism evidence="7 8">
    <name type="scientific">Sutcliffiella rhizosphaerae</name>
    <dbReference type="NCBI Taxonomy" id="2880967"/>
    <lineage>
        <taxon>Bacteria</taxon>
        <taxon>Bacillati</taxon>
        <taxon>Bacillota</taxon>
        <taxon>Bacilli</taxon>
        <taxon>Bacillales</taxon>
        <taxon>Bacillaceae</taxon>
        <taxon>Sutcliffiella</taxon>
    </lineage>
</organism>
<gene>
    <name evidence="7" type="primary">patB_1</name>
    <name evidence="7" type="ORF">BACCIP111883_01767</name>
</gene>
<evidence type="ECO:0000256" key="5">
    <source>
        <dbReference type="ARBA" id="ARBA00037974"/>
    </source>
</evidence>
<dbReference type="Pfam" id="PF00155">
    <property type="entry name" value="Aminotran_1_2"/>
    <property type="match status" value="1"/>
</dbReference>
<proteinExistence type="inferred from homology"/>
<dbReference type="CDD" id="cd00609">
    <property type="entry name" value="AAT_like"/>
    <property type="match status" value="1"/>
</dbReference>
<dbReference type="PANTHER" id="PTHR43525:SF1">
    <property type="entry name" value="PROTEIN MALY"/>
    <property type="match status" value="1"/>
</dbReference>
<dbReference type="InterPro" id="IPR051798">
    <property type="entry name" value="Class-II_PLP-Dep_Aminotrans"/>
</dbReference>
<dbReference type="RefSeq" id="WP_230500902.1">
    <property type="nucleotide sequence ID" value="NZ_CAKJTJ010000007.1"/>
</dbReference>
<accession>A0ABM8YM13</accession>
<evidence type="ECO:0000313" key="8">
    <source>
        <dbReference type="Proteomes" id="UP000789833"/>
    </source>
</evidence>
<feature type="domain" description="Aminotransferase class I/classII large" evidence="6">
    <location>
        <begin position="35"/>
        <end position="384"/>
    </location>
</feature>
<dbReference type="SUPFAM" id="SSF53383">
    <property type="entry name" value="PLP-dependent transferases"/>
    <property type="match status" value="1"/>
</dbReference>
<dbReference type="Gene3D" id="3.90.1150.10">
    <property type="entry name" value="Aspartate Aminotransferase, domain 1"/>
    <property type="match status" value="1"/>
</dbReference>
<evidence type="ECO:0000256" key="1">
    <source>
        <dbReference type="ARBA" id="ARBA00001933"/>
    </source>
</evidence>
<name>A0ABM8YM13_9BACI</name>
<dbReference type="PANTHER" id="PTHR43525">
    <property type="entry name" value="PROTEIN MALY"/>
    <property type="match status" value="1"/>
</dbReference>
<comment type="caution">
    <text evidence="7">The sequence shown here is derived from an EMBL/GenBank/DDBJ whole genome shotgun (WGS) entry which is preliminary data.</text>
</comment>
<sequence length="389" mass="44072">MQKHNFDLYVERQNTSSVKWDERKRIFGTEDVLPMWVADMDFQAPPEVVKAIKEKAEHGIFGYTSIPTSVSQSIITWYQKRHKWKINAEWFTYISGVVPAISASIQVFSNPGDKIALFSPVYYPFYGMVTDNDRTLVTIPLFENNGQFEMDFKLLESQLDSNVRMLLLCNPHNPGGNVWKKSVLEKLAEICVKHQIIVVADEIHGDLIFKEHAYTPFASISQEIADLTITCIAPTKTFNLAGLQASVMITSSQSMKAELELFMKRQGHFTLNLFGITAMESAYIHGESWLDEVLDYLENNMDTAIDFIQKNIPKVFAHKPEGTYLLWIDCRKLGLSDSELKRLLLQKGKLALEPGNKFGPGGEGFVRMNVACSKGVLEEGLKRLKAAFE</sequence>
<protein>
    <recommendedName>
        <fullName evidence="2">cysteine-S-conjugate beta-lyase</fullName>
        <ecNumber evidence="2">4.4.1.13</ecNumber>
    </recommendedName>
</protein>
<keyword evidence="4 7" id="KW-0456">Lyase</keyword>
<comment type="similarity">
    <text evidence="5">Belongs to the class-II pyridoxal-phosphate-dependent aminotransferase family. MalY/PatB cystathionine beta-lyase subfamily.</text>
</comment>
<dbReference type="Gene3D" id="3.40.640.10">
    <property type="entry name" value="Type I PLP-dependent aspartate aminotransferase-like (Major domain)"/>
    <property type="match status" value="1"/>
</dbReference>